<evidence type="ECO:0000259" key="6">
    <source>
        <dbReference type="Pfam" id="PF00330"/>
    </source>
</evidence>
<dbReference type="InterPro" id="IPR036008">
    <property type="entry name" value="Aconitase_4Fe-4S_dom"/>
</dbReference>
<comment type="similarity">
    <text evidence="2">Belongs to the aconitase/IPM isomerase family.</text>
</comment>
<dbReference type="eggNOG" id="COG1048">
    <property type="taxonomic scope" value="Bacteria"/>
</dbReference>
<evidence type="ECO:0000313" key="8">
    <source>
        <dbReference type="EMBL" id="ADG93626.1"/>
    </source>
</evidence>
<dbReference type="InterPro" id="IPR006249">
    <property type="entry name" value="Aconitase/IRP2"/>
</dbReference>
<feature type="domain" description="Aconitase A/isopropylmalate dehydratase small subunit swivel" evidence="7">
    <location>
        <begin position="635"/>
        <end position="761"/>
    </location>
</feature>
<accession>D5V014</accession>
<dbReference type="HOGENOM" id="CLU_013476_2_1_7"/>
<dbReference type="AlphaFoldDB" id="D5V014"/>
<organism evidence="8 9">
    <name type="scientific">Arcobacter nitrofigilis (strain ATCC 33309 / DSM 7299 / CCUG 15893 / LMG 7604 / NCTC 12251 / CI)</name>
    <name type="common">Campylobacter nitrofigilis</name>
    <dbReference type="NCBI Taxonomy" id="572480"/>
    <lineage>
        <taxon>Bacteria</taxon>
        <taxon>Pseudomonadati</taxon>
        <taxon>Campylobacterota</taxon>
        <taxon>Epsilonproteobacteria</taxon>
        <taxon>Campylobacterales</taxon>
        <taxon>Arcobacteraceae</taxon>
        <taxon>Arcobacter</taxon>
    </lineage>
</organism>
<dbReference type="InterPro" id="IPR015928">
    <property type="entry name" value="Aconitase/3IPM_dehydase_swvl"/>
</dbReference>
<sequence>MNILNSFEIENELFYYYDLKKVFSIYESLRNLPISLKILLEENLRKATSDEEIEYIIDTFLTRKNSFINFYPSRMITQDFTILPSLIDLASLREKVKDTPEKIDKINPKLTVDLLFDYDLEHYCLSENIKSQIEKNKDKYKFIKWSQTNFSNFRVIPPGSGICHQLNLEYLSTIIHLEQKDGKNYLFPETVLGSNSNSSITNSLGVLSYSVGGIDTQLSLLGYPIKFKLPKVLGVNIKGKLRKGLTSSDLVLYLKFRLKEHGINKQIVEFLGDGLSELTLEDRSYLSNMATKYGAISFYFPIEDKTLLYFTNTKNSNEFSKLIKRYLKNQELFFENKELSFDETIEINLDELEPIIFDYKDIENKVRIKELDNLYITKEGITLKDTSIVLASINTCTMVSNPYLLIHAGLVAKKAYELGLKANENIKKVLIIKSHIVKSYLTKLDLLKYFEYLGFDIIGNECDTIYLLDERIEEEIRKYNLNVVSISSGNRHLKEKIHPLIKSSYLMSPSLLIVYTLGQTIKSNIIKEMKSCEFWPNNDLVIEYLDKLDFKFYKEIYNNIFLGDISWQNIQIFKSKTFDWDENSIDIKQSNFINSVEDENNQIENAAILALLGDNIETKYISPQGQISLYSEAGNYLEQKGIKSFDYNTFESRCGNFEIMSRGMFDNVSLKNKIISKEGGFTKDFEKDEIVSIYELAQRFKQRQRPLVLFAGENFGIGEEIEWSIKGIKELGIRAIIAKSFDKKYKSDLHCLGILALEFTENEDINILALKGDELIDIYLDERIKTNSLYNLIISSNRGIIDTKLNNSIDESNYKNNSNLSSLLNDLIAK</sequence>
<dbReference type="RefSeq" id="WP_013135771.1">
    <property type="nucleotide sequence ID" value="NC_014166.1"/>
</dbReference>
<dbReference type="Pfam" id="PF00330">
    <property type="entry name" value="Aconitase"/>
    <property type="match status" value="1"/>
</dbReference>
<evidence type="ECO:0000313" key="9">
    <source>
        <dbReference type="Proteomes" id="UP000000939"/>
    </source>
</evidence>
<dbReference type="GO" id="GO:0046872">
    <property type="term" value="F:metal ion binding"/>
    <property type="evidence" value="ECO:0007669"/>
    <property type="project" value="UniProtKB-KW"/>
</dbReference>
<keyword evidence="9" id="KW-1185">Reference proteome</keyword>
<dbReference type="SUPFAM" id="SSF53732">
    <property type="entry name" value="Aconitase iron-sulfur domain"/>
    <property type="match status" value="1"/>
</dbReference>
<dbReference type="PANTHER" id="PTHR11670">
    <property type="entry name" value="ACONITASE/IRON-RESPONSIVE ELEMENT FAMILY MEMBER"/>
    <property type="match status" value="1"/>
</dbReference>
<evidence type="ECO:0000256" key="1">
    <source>
        <dbReference type="ARBA" id="ARBA00001966"/>
    </source>
</evidence>
<dbReference type="Gene3D" id="3.30.499.10">
    <property type="entry name" value="Aconitase, domain 3"/>
    <property type="match status" value="2"/>
</dbReference>
<dbReference type="SUPFAM" id="SSF52016">
    <property type="entry name" value="LeuD/IlvD-like"/>
    <property type="match status" value="1"/>
</dbReference>
<evidence type="ECO:0000256" key="2">
    <source>
        <dbReference type="ARBA" id="ARBA00007185"/>
    </source>
</evidence>
<feature type="domain" description="Aconitase/3-isopropylmalate dehydratase large subunit alpha/beta/alpha" evidence="6">
    <location>
        <begin position="64"/>
        <end position="516"/>
    </location>
</feature>
<protein>
    <submittedName>
        <fullName evidence="8">Aconitate hydratase domain protein</fullName>
    </submittedName>
</protein>
<dbReference type="OrthoDB" id="9764318at2"/>
<dbReference type="Gene3D" id="3.20.19.10">
    <property type="entry name" value="Aconitase, domain 4"/>
    <property type="match status" value="1"/>
</dbReference>
<name>D5V014_ARCNC</name>
<dbReference type="PRINTS" id="PR00415">
    <property type="entry name" value="ACONITASE"/>
</dbReference>
<dbReference type="InterPro" id="IPR001030">
    <property type="entry name" value="Acoase/IPM_deHydtase_lsu_aba"/>
</dbReference>
<comment type="cofactor">
    <cofactor evidence="1">
        <name>[4Fe-4S] cluster</name>
        <dbReference type="ChEBI" id="CHEBI:49883"/>
    </cofactor>
</comment>
<keyword evidence="5" id="KW-0411">Iron-sulfur</keyword>
<dbReference type="Gene3D" id="6.10.190.10">
    <property type="match status" value="1"/>
</dbReference>
<gene>
    <name evidence="8" type="ordered locus">Arnit_1972</name>
</gene>
<evidence type="ECO:0000256" key="5">
    <source>
        <dbReference type="ARBA" id="ARBA00023014"/>
    </source>
</evidence>
<dbReference type="InterPro" id="IPR000573">
    <property type="entry name" value="AconitaseA/IPMdHydase_ssu_swvl"/>
</dbReference>
<proteinExistence type="inferred from homology"/>
<dbReference type="InterPro" id="IPR015931">
    <property type="entry name" value="Acnase/IPM_dHydase_lsu_aba_1/3"/>
</dbReference>
<reference evidence="8 9" key="1">
    <citation type="journal article" date="2010" name="Stand. Genomic Sci.">
        <title>Complete genome sequence of Arcobacter nitrofigilis type strain (CI).</title>
        <authorList>
            <person name="Pati A."/>
            <person name="Gronow S."/>
            <person name="Lapidus A."/>
            <person name="Copeland A."/>
            <person name="Glavina Del Rio T."/>
            <person name="Nolan M."/>
            <person name="Lucas S."/>
            <person name="Tice H."/>
            <person name="Cheng J.F."/>
            <person name="Han C."/>
            <person name="Chertkov O."/>
            <person name="Bruce D."/>
            <person name="Tapia R."/>
            <person name="Goodwin L."/>
            <person name="Pitluck S."/>
            <person name="Liolios K."/>
            <person name="Ivanova N."/>
            <person name="Mavromatis K."/>
            <person name="Chen A."/>
            <person name="Palaniappan K."/>
            <person name="Land M."/>
            <person name="Hauser L."/>
            <person name="Chang Y.J."/>
            <person name="Jeffries C.D."/>
            <person name="Detter J.C."/>
            <person name="Rohde M."/>
            <person name="Goker M."/>
            <person name="Bristow J."/>
            <person name="Eisen J.A."/>
            <person name="Markowitz V."/>
            <person name="Hugenholtz P."/>
            <person name="Klenk H.P."/>
            <person name="Kyrpides N.C."/>
        </authorList>
    </citation>
    <scope>NUCLEOTIDE SEQUENCE [LARGE SCALE GENOMIC DNA]</scope>
    <source>
        <strain evidence="9">ATCC 33309 / DSM 7299 / CCUG 15893 / LMG 7604 / NCTC 12251 / CI</strain>
    </source>
</reference>
<keyword evidence="4" id="KW-0408">Iron</keyword>
<dbReference type="Proteomes" id="UP000000939">
    <property type="component" value="Chromosome"/>
</dbReference>
<dbReference type="Pfam" id="PF00694">
    <property type="entry name" value="Aconitase_C"/>
    <property type="match status" value="1"/>
</dbReference>
<dbReference type="KEGG" id="ant:Arnit_1972"/>
<evidence type="ECO:0000256" key="3">
    <source>
        <dbReference type="ARBA" id="ARBA00022723"/>
    </source>
</evidence>
<evidence type="ECO:0000256" key="4">
    <source>
        <dbReference type="ARBA" id="ARBA00023004"/>
    </source>
</evidence>
<keyword evidence="3" id="KW-0479">Metal-binding</keyword>
<dbReference type="NCBIfam" id="NF006757">
    <property type="entry name" value="PRK09277.1"/>
    <property type="match status" value="1"/>
</dbReference>
<dbReference type="EMBL" id="CP001999">
    <property type="protein sequence ID" value="ADG93626.1"/>
    <property type="molecule type" value="Genomic_DNA"/>
</dbReference>
<dbReference type="GO" id="GO:0051536">
    <property type="term" value="F:iron-sulfur cluster binding"/>
    <property type="evidence" value="ECO:0007669"/>
    <property type="project" value="UniProtKB-KW"/>
</dbReference>
<dbReference type="STRING" id="572480.Arnit_1972"/>
<evidence type="ECO:0000259" key="7">
    <source>
        <dbReference type="Pfam" id="PF00694"/>
    </source>
</evidence>